<comment type="caution">
    <text evidence="6">The sequence shown here is derived from an EMBL/GenBank/DDBJ whole genome shotgun (WGS) entry which is preliminary data.</text>
</comment>
<comment type="subcellular location">
    <subcellularLocation>
        <location evidence="1 4">Periplasm</location>
    </subcellularLocation>
</comment>
<dbReference type="RefSeq" id="WP_377066552.1">
    <property type="nucleotide sequence ID" value="NZ_JBHMEC010000003.1"/>
</dbReference>
<protein>
    <recommendedName>
        <fullName evidence="4">Flagella basal body P-ring formation protein FlgA</fullName>
    </recommendedName>
</protein>
<organism evidence="6 7">
    <name type="scientific">Roseovarius ramblicola</name>
    <dbReference type="NCBI Taxonomy" id="2022336"/>
    <lineage>
        <taxon>Bacteria</taxon>
        <taxon>Pseudomonadati</taxon>
        <taxon>Pseudomonadota</taxon>
        <taxon>Alphaproteobacteria</taxon>
        <taxon>Rhodobacterales</taxon>
        <taxon>Roseobacteraceae</taxon>
        <taxon>Roseovarius</taxon>
    </lineage>
</organism>
<sequence>MRTGLLIIALAAALPARADRVEPVRVIRPQEIIAPDDVVLRDGPRSGSLTLEAVIGREARVALYPGRPIRAGDIGVPAVVERNQVVPLVYVRGALRIEAEGRALARAGAGEYLRVMNLSSRATVTGRVTASGRIEVSP</sequence>
<dbReference type="EMBL" id="JBHMEC010000003">
    <property type="protein sequence ID" value="MFB9148536.1"/>
    <property type="molecule type" value="Genomic_DNA"/>
</dbReference>
<evidence type="ECO:0000256" key="2">
    <source>
        <dbReference type="ARBA" id="ARBA00022729"/>
    </source>
</evidence>
<dbReference type="Pfam" id="PF13144">
    <property type="entry name" value="ChapFlgA"/>
    <property type="match status" value="1"/>
</dbReference>
<dbReference type="PANTHER" id="PTHR36307">
    <property type="entry name" value="FLAGELLA BASAL BODY P-RING FORMATION PROTEIN FLGA"/>
    <property type="match status" value="1"/>
</dbReference>
<dbReference type="InterPro" id="IPR017585">
    <property type="entry name" value="SAF_FlgA"/>
</dbReference>
<dbReference type="Proteomes" id="UP001589670">
    <property type="component" value="Unassembled WGS sequence"/>
</dbReference>
<dbReference type="PANTHER" id="PTHR36307:SF1">
    <property type="entry name" value="FLAGELLA BASAL BODY P-RING FORMATION PROTEIN FLGA"/>
    <property type="match status" value="1"/>
</dbReference>
<feature type="domain" description="SAF" evidence="5">
    <location>
        <begin position="18"/>
        <end position="75"/>
    </location>
</feature>
<keyword evidence="6" id="KW-0966">Cell projection</keyword>
<dbReference type="CDD" id="cd11614">
    <property type="entry name" value="SAF_CpaB_FlgA_like"/>
    <property type="match status" value="1"/>
</dbReference>
<keyword evidence="3 4" id="KW-0574">Periplasm</keyword>
<keyword evidence="6" id="KW-0969">Cilium</keyword>
<keyword evidence="4" id="KW-1005">Bacterial flagellum biogenesis</keyword>
<evidence type="ECO:0000313" key="6">
    <source>
        <dbReference type="EMBL" id="MFB9148536.1"/>
    </source>
</evidence>
<dbReference type="InterPro" id="IPR039246">
    <property type="entry name" value="Flagellar_FlgA"/>
</dbReference>
<name>A0ABV5HVT0_9RHOB</name>
<keyword evidence="7" id="KW-1185">Reference proteome</keyword>
<dbReference type="SMART" id="SM00858">
    <property type="entry name" value="SAF"/>
    <property type="match status" value="1"/>
</dbReference>
<comment type="similarity">
    <text evidence="4">Belongs to the FlgA family.</text>
</comment>
<reference evidence="6 7" key="1">
    <citation type="submission" date="2024-09" db="EMBL/GenBank/DDBJ databases">
        <authorList>
            <person name="Sun Q."/>
            <person name="Mori K."/>
        </authorList>
    </citation>
    <scope>NUCLEOTIDE SEQUENCE [LARGE SCALE GENOMIC DNA]</scope>
    <source>
        <strain evidence="6 7">CECT 9424</strain>
    </source>
</reference>
<accession>A0ABV5HVT0</accession>
<evidence type="ECO:0000313" key="7">
    <source>
        <dbReference type="Proteomes" id="UP001589670"/>
    </source>
</evidence>
<dbReference type="InterPro" id="IPR013974">
    <property type="entry name" value="SAF"/>
</dbReference>
<dbReference type="Gene3D" id="2.30.30.760">
    <property type="match status" value="1"/>
</dbReference>
<evidence type="ECO:0000259" key="5">
    <source>
        <dbReference type="SMART" id="SM00858"/>
    </source>
</evidence>
<keyword evidence="2" id="KW-0732">Signal</keyword>
<evidence type="ECO:0000256" key="3">
    <source>
        <dbReference type="ARBA" id="ARBA00022764"/>
    </source>
</evidence>
<proteinExistence type="inferred from homology"/>
<evidence type="ECO:0000256" key="4">
    <source>
        <dbReference type="RuleBase" id="RU362063"/>
    </source>
</evidence>
<gene>
    <name evidence="6" type="primary">flgA</name>
    <name evidence="6" type="ORF">ACFFU4_02070</name>
</gene>
<keyword evidence="6" id="KW-0282">Flagellum</keyword>
<comment type="function">
    <text evidence="4">Involved in the assembly process of the P-ring formation. It may associate with FlgF on the rod constituting a structure essential for the P-ring assembly or may act as a modulator protein for the P-ring assembly.</text>
</comment>
<dbReference type="NCBIfam" id="TIGR03170">
    <property type="entry name" value="flgA_cterm"/>
    <property type="match status" value="1"/>
</dbReference>
<evidence type="ECO:0000256" key="1">
    <source>
        <dbReference type="ARBA" id="ARBA00004418"/>
    </source>
</evidence>